<organism evidence="1 2">
    <name type="scientific">Taklimakanibacter albus</name>
    <dbReference type="NCBI Taxonomy" id="2800327"/>
    <lineage>
        <taxon>Bacteria</taxon>
        <taxon>Pseudomonadati</taxon>
        <taxon>Pseudomonadota</taxon>
        <taxon>Alphaproteobacteria</taxon>
        <taxon>Hyphomicrobiales</taxon>
        <taxon>Aestuariivirgaceae</taxon>
        <taxon>Taklimakanibacter</taxon>
    </lineage>
</organism>
<proteinExistence type="predicted"/>
<reference evidence="1" key="1">
    <citation type="submission" date="2021-01" db="EMBL/GenBank/DDBJ databases">
        <authorList>
            <person name="Sun Q."/>
        </authorList>
    </citation>
    <scope>NUCLEOTIDE SEQUENCE</scope>
    <source>
        <strain evidence="1">YIM B02566</strain>
    </source>
</reference>
<evidence type="ECO:0000313" key="2">
    <source>
        <dbReference type="Proteomes" id="UP000616151"/>
    </source>
</evidence>
<gene>
    <name evidence="1" type="ORF">JHL16_15250</name>
</gene>
<keyword evidence="2" id="KW-1185">Reference proteome</keyword>
<dbReference type="EMBL" id="JAENHL010000007">
    <property type="protein sequence ID" value="MBK1867714.1"/>
    <property type="molecule type" value="Genomic_DNA"/>
</dbReference>
<dbReference type="Proteomes" id="UP000616151">
    <property type="component" value="Unassembled WGS sequence"/>
</dbReference>
<accession>A0ACC5R525</accession>
<evidence type="ECO:0000313" key="1">
    <source>
        <dbReference type="EMBL" id="MBK1867714.1"/>
    </source>
</evidence>
<protein>
    <submittedName>
        <fullName evidence="1">ABC transporter substrate-binding protein</fullName>
    </submittedName>
</protein>
<name>A0ACC5R525_9HYPH</name>
<sequence length="396" mass="41842">MNIRTKRIALITAAAALALWPLGAAAELKPGTVYKIGWASDKSNYLSFVDEPLAKGMEIAIEEINAKGGIAGKVKIELDRRDMKSDPMLGATVVQELIAAGANFIVTTCDTDVSLPGAQMAAKASLPVISSCGADAAGPSQVPGGFGFLNVPGTLTQGAMLAEYAAKKGYKKAFTLKSKSEGYTHTLGVAFEERFRELGGEIVGEAYYTLGDSSYRVTATKMASSDADVIMTNTFPPDTTAFLKDLERLGNTKPIIMVDGNDTPVIFDAGGQLDISAMTTYGGNRTPGSAFETFEKEYRAKFGADPESLQTALGYDLVVSVAAAVEAARSTEGAAVRDALDNVENVAGATGLISYKNSPIGRGIPKKDYAVVTFDRANRKFVVVEVGFPQKFPPVK</sequence>
<comment type="caution">
    <text evidence="1">The sequence shown here is derived from an EMBL/GenBank/DDBJ whole genome shotgun (WGS) entry which is preliminary data.</text>
</comment>